<name>A0A914BVL7_9BILA</name>
<keyword evidence="1 4" id="KW-0349">Heme</keyword>
<keyword evidence="4" id="KW-0813">Transport</keyword>
<feature type="domain" description="Globin" evidence="5">
    <location>
        <begin position="11"/>
        <end position="165"/>
    </location>
</feature>
<sequence length="210" mass="24069">MSSDSASSLSRMPPSQKQALVTSWRQLKPQAFALMRKILVELEIVAPKVKDIFYKAALVDCFVNKEPRKGATVDEHIRLLIQFFDDLINNIDNEQEAIAMVKRVGQHHAILNQSCGFNANIWEQLGEISMEKICCSDPVQKTRESGRAWRTLIAFVTDELRCGFDGEARVFSRKSSVDIPDEDEVERDRQNELLIKLQEMRMEYHSTVPL</sequence>
<dbReference type="GO" id="GO:0046872">
    <property type="term" value="F:metal ion binding"/>
    <property type="evidence" value="ECO:0007669"/>
    <property type="project" value="UniProtKB-KW"/>
</dbReference>
<dbReference type="CDD" id="cd01040">
    <property type="entry name" value="Mb-like"/>
    <property type="match status" value="1"/>
</dbReference>
<keyword evidence="6" id="KW-1185">Reference proteome</keyword>
<dbReference type="Proteomes" id="UP000887540">
    <property type="component" value="Unplaced"/>
</dbReference>
<protein>
    <submittedName>
        <fullName evidence="7">Globin family profile domain-containing protein</fullName>
    </submittedName>
</protein>
<dbReference type="InterPro" id="IPR012292">
    <property type="entry name" value="Globin/Proto"/>
</dbReference>
<evidence type="ECO:0000256" key="3">
    <source>
        <dbReference type="ARBA" id="ARBA00023004"/>
    </source>
</evidence>
<evidence type="ECO:0000256" key="2">
    <source>
        <dbReference type="ARBA" id="ARBA00022723"/>
    </source>
</evidence>
<keyword evidence="3" id="KW-0408">Iron</keyword>
<evidence type="ECO:0000256" key="1">
    <source>
        <dbReference type="ARBA" id="ARBA00022617"/>
    </source>
</evidence>
<proteinExistence type="inferred from homology"/>
<evidence type="ECO:0000256" key="4">
    <source>
        <dbReference type="RuleBase" id="RU000356"/>
    </source>
</evidence>
<accession>A0A914BVL7</accession>
<organism evidence="6 7">
    <name type="scientific">Acrobeloides nanus</name>
    <dbReference type="NCBI Taxonomy" id="290746"/>
    <lineage>
        <taxon>Eukaryota</taxon>
        <taxon>Metazoa</taxon>
        <taxon>Ecdysozoa</taxon>
        <taxon>Nematoda</taxon>
        <taxon>Chromadorea</taxon>
        <taxon>Rhabditida</taxon>
        <taxon>Tylenchina</taxon>
        <taxon>Cephalobomorpha</taxon>
        <taxon>Cephaloboidea</taxon>
        <taxon>Cephalobidae</taxon>
        <taxon>Acrobeloides</taxon>
    </lineage>
</organism>
<evidence type="ECO:0000259" key="5">
    <source>
        <dbReference type="PROSITE" id="PS01033"/>
    </source>
</evidence>
<dbReference type="PANTHER" id="PTHR46458:SF11">
    <property type="entry name" value="GLOBIN-LIKE PROTEIN 9"/>
    <property type="match status" value="1"/>
</dbReference>
<dbReference type="InterPro" id="IPR009050">
    <property type="entry name" value="Globin-like_sf"/>
</dbReference>
<dbReference type="PROSITE" id="PS01033">
    <property type="entry name" value="GLOBIN"/>
    <property type="match status" value="1"/>
</dbReference>
<dbReference type="AlphaFoldDB" id="A0A914BVL7"/>
<dbReference type="SUPFAM" id="SSF46458">
    <property type="entry name" value="Globin-like"/>
    <property type="match status" value="1"/>
</dbReference>
<dbReference type="InterPro" id="IPR044399">
    <property type="entry name" value="Mb-like_M"/>
</dbReference>
<evidence type="ECO:0000313" key="7">
    <source>
        <dbReference type="WBParaSite" id="ACRNAN_Path_1099.g4222.t1"/>
    </source>
</evidence>
<dbReference type="GO" id="GO:0019825">
    <property type="term" value="F:oxygen binding"/>
    <property type="evidence" value="ECO:0007669"/>
    <property type="project" value="InterPro"/>
</dbReference>
<dbReference type="Pfam" id="PF00042">
    <property type="entry name" value="Globin"/>
    <property type="match status" value="1"/>
</dbReference>
<keyword evidence="2" id="KW-0479">Metal-binding</keyword>
<dbReference type="InterPro" id="IPR000971">
    <property type="entry name" value="Globin"/>
</dbReference>
<reference evidence="7" key="1">
    <citation type="submission" date="2022-11" db="UniProtKB">
        <authorList>
            <consortium name="WormBaseParasite"/>
        </authorList>
    </citation>
    <scope>IDENTIFICATION</scope>
</reference>
<dbReference type="GO" id="GO:0020037">
    <property type="term" value="F:heme binding"/>
    <property type="evidence" value="ECO:0007669"/>
    <property type="project" value="InterPro"/>
</dbReference>
<evidence type="ECO:0000313" key="6">
    <source>
        <dbReference type="Proteomes" id="UP000887540"/>
    </source>
</evidence>
<comment type="similarity">
    <text evidence="4">Belongs to the globin family.</text>
</comment>
<dbReference type="WBParaSite" id="ACRNAN_Path_1099.g4222.t1">
    <property type="protein sequence ID" value="ACRNAN_Path_1099.g4222.t1"/>
    <property type="gene ID" value="ACRNAN_Path_1099.g4222"/>
</dbReference>
<dbReference type="GO" id="GO:0005344">
    <property type="term" value="F:oxygen carrier activity"/>
    <property type="evidence" value="ECO:0007669"/>
    <property type="project" value="UniProtKB-KW"/>
</dbReference>
<dbReference type="PANTHER" id="PTHR46458">
    <property type="entry name" value="BLR2807 PROTEIN"/>
    <property type="match status" value="1"/>
</dbReference>
<dbReference type="Gene3D" id="1.10.490.10">
    <property type="entry name" value="Globins"/>
    <property type="match status" value="1"/>
</dbReference>
<keyword evidence="4" id="KW-0561">Oxygen transport</keyword>
<dbReference type="InterPro" id="IPR050532">
    <property type="entry name" value="Globin-like_OT"/>
</dbReference>